<evidence type="ECO:0000313" key="13">
    <source>
        <dbReference type="EMBL" id="KAK4117115.1"/>
    </source>
</evidence>
<evidence type="ECO:0000256" key="6">
    <source>
        <dbReference type="ARBA" id="ARBA00023008"/>
    </source>
</evidence>
<dbReference type="SUPFAM" id="SSF48056">
    <property type="entry name" value="Di-copper centre-containing domain"/>
    <property type="match status" value="1"/>
</dbReference>
<dbReference type="Pfam" id="PF18132">
    <property type="entry name" value="Tyrosinase_C"/>
    <property type="match status" value="1"/>
</dbReference>
<dbReference type="Gene3D" id="2.60.310.20">
    <property type="match status" value="1"/>
</dbReference>
<dbReference type="InterPro" id="IPR050316">
    <property type="entry name" value="Tyrosinase/Hemocyanin"/>
</dbReference>
<evidence type="ECO:0000256" key="9">
    <source>
        <dbReference type="ARBA" id="ARBA00048233"/>
    </source>
</evidence>
<dbReference type="PANTHER" id="PTHR11474:SF76">
    <property type="entry name" value="SHKT DOMAIN-CONTAINING PROTEIN"/>
    <property type="match status" value="1"/>
</dbReference>
<dbReference type="GO" id="GO:0042438">
    <property type="term" value="P:melanin biosynthetic process"/>
    <property type="evidence" value="ECO:0007669"/>
    <property type="project" value="UniProtKB-KW"/>
</dbReference>
<reference evidence="13" key="1">
    <citation type="journal article" date="2023" name="Mol. Phylogenet. Evol.">
        <title>Genome-scale phylogeny and comparative genomics of the fungal order Sordariales.</title>
        <authorList>
            <person name="Hensen N."/>
            <person name="Bonometti L."/>
            <person name="Westerberg I."/>
            <person name="Brannstrom I.O."/>
            <person name="Guillou S."/>
            <person name="Cros-Aarteil S."/>
            <person name="Calhoun S."/>
            <person name="Haridas S."/>
            <person name="Kuo A."/>
            <person name="Mondo S."/>
            <person name="Pangilinan J."/>
            <person name="Riley R."/>
            <person name="LaButti K."/>
            <person name="Andreopoulos B."/>
            <person name="Lipzen A."/>
            <person name="Chen C."/>
            <person name="Yan M."/>
            <person name="Daum C."/>
            <person name="Ng V."/>
            <person name="Clum A."/>
            <person name="Steindorff A."/>
            <person name="Ohm R.A."/>
            <person name="Martin F."/>
            <person name="Silar P."/>
            <person name="Natvig D.O."/>
            <person name="Lalanne C."/>
            <person name="Gautier V."/>
            <person name="Ament-Velasquez S.L."/>
            <person name="Kruys A."/>
            <person name="Hutchinson M.I."/>
            <person name="Powell A.J."/>
            <person name="Barry K."/>
            <person name="Miller A.N."/>
            <person name="Grigoriev I.V."/>
            <person name="Debuchy R."/>
            <person name="Gladieux P."/>
            <person name="Hiltunen Thoren M."/>
            <person name="Johannesson H."/>
        </authorList>
    </citation>
    <scope>NUCLEOTIDE SEQUENCE</scope>
    <source>
        <strain evidence="13">CBS 508.74</strain>
    </source>
</reference>
<feature type="compositionally biased region" description="Low complexity" evidence="11">
    <location>
        <begin position="228"/>
        <end position="238"/>
    </location>
</feature>
<evidence type="ECO:0000256" key="8">
    <source>
        <dbReference type="ARBA" id="ARBA00023101"/>
    </source>
</evidence>
<dbReference type="InterPro" id="IPR008922">
    <property type="entry name" value="Di-copper_centre_dom_sf"/>
</dbReference>
<evidence type="ECO:0000313" key="14">
    <source>
        <dbReference type="Proteomes" id="UP001302812"/>
    </source>
</evidence>
<evidence type="ECO:0000256" key="10">
    <source>
        <dbReference type="ARBA" id="ARBA00048881"/>
    </source>
</evidence>
<evidence type="ECO:0000256" key="3">
    <source>
        <dbReference type="ARBA" id="ARBA00011906"/>
    </source>
</evidence>
<dbReference type="EMBL" id="MU853332">
    <property type="protein sequence ID" value="KAK4117115.1"/>
    <property type="molecule type" value="Genomic_DNA"/>
</dbReference>
<dbReference type="PROSITE" id="PS00498">
    <property type="entry name" value="TYROSINASE_2"/>
    <property type="match status" value="1"/>
</dbReference>
<dbReference type="InterPro" id="IPR002227">
    <property type="entry name" value="Tyrosinase_Cu-bd"/>
</dbReference>
<evidence type="ECO:0000256" key="2">
    <source>
        <dbReference type="ARBA" id="ARBA00009928"/>
    </source>
</evidence>
<dbReference type="GO" id="GO:0046872">
    <property type="term" value="F:metal ion binding"/>
    <property type="evidence" value="ECO:0007669"/>
    <property type="project" value="UniProtKB-KW"/>
</dbReference>
<keyword evidence="6" id="KW-0186">Copper</keyword>
<keyword evidence="14" id="KW-1185">Reference proteome</keyword>
<keyword evidence="5" id="KW-0560">Oxidoreductase</keyword>
<evidence type="ECO:0000256" key="5">
    <source>
        <dbReference type="ARBA" id="ARBA00023002"/>
    </source>
</evidence>
<evidence type="ECO:0000256" key="1">
    <source>
        <dbReference type="ARBA" id="ARBA00001973"/>
    </source>
</evidence>
<evidence type="ECO:0000256" key="11">
    <source>
        <dbReference type="SAM" id="MobiDB-lite"/>
    </source>
</evidence>
<feature type="domain" description="Tyrosinase copper-binding" evidence="12">
    <location>
        <begin position="332"/>
        <end position="343"/>
    </location>
</feature>
<evidence type="ECO:0000259" key="12">
    <source>
        <dbReference type="PROSITE" id="PS00498"/>
    </source>
</evidence>
<feature type="region of interest" description="Disordered" evidence="11">
    <location>
        <begin position="224"/>
        <end position="257"/>
    </location>
</feature>
<comment type="caution">
    <text evidence="13">The sequence shown here is derived from an EMBL/GenBank/DDBJ whole genome shotgun (WGS) entry which is preliminary data.</text>
</comment>
<dbReference type="PANTHER" id="PTHR11474">
    <property type="entry name" value="TYROSINASE FAMILY MEMBER"/>
    <property type="match status" value="1"/>
</dbReference>
<reference evidence="13" key="2">
    <citation type="submission" date="2023-05" db="EMBL/GenBank/DDBJ databases">
        <authorList>
            <consortium name="Lawrence Berkeley National Laboratory"/>
            <person name="Steindorff A."/>
            <person name="Hensen N."/>
            <person name="Bonometti L."/>
            <person name="Westerberg I."/>
            <person name="Brannstrom I.O."/>
            <person name="Guillou S."/>
            <person name="Cros-Aarteil S."/>
            <person name="Calhoun S."/>
            <person name="Haridas S."/>
            <person name="Kuo A."/>
            <person name="Mondo S."/>
            <person name="Pangilinan J."/>
            <person name="Riley R."/>
            <person name="Labutti K."/>
            <person name="Andreopoulos B."/>
            <person name="Lipzen A."/>
            <person name="Chen C."/>
            <person name="Yanf M."/>
            <person name="Daum C."/>
            <person name="Ng V."/>
            <person name="Clum A."/>
            <person name="Ohm R."/>
            <person name="Martin F."/>
            <person name="Silar P."/>
            <person name="Natvig D."/>
            <person name="Lalanne C."/>
            <person name="Gautier V."/>
            <person name="Ament-Velasquez S.L."/>
            <person name="Kruys A."/>
            <person name="Hutchinson M.I."/>
            <person name="Powell A.J."/>
            <person name="Barry K."/>
            <person name="Miller A.N."/>
            <person name="Grigoriev I.V."/>
            <person name="Debuchy R."/>
            <person name="Gladieux P."/>
            <person name="Thoren M.H."/>
            <person name="Johannesson H."/>
        </authorList>
    </citation>
    <scope>NUCLEOTIDE SEQUENCE</scope>
    <source>
        <strain evidence="13">CBS 508.74</strain>
    </source>
</reference>
<feature type="compositionally biased region" description="Basic and acidic residues" evidence="11">
    <location>
        <begin position="239"/>
        <end position="250"/>
    </location>
</feature>
<dbReference type="InterPro" id="IPR041640">
    <property type="entry name" value="Tyrosinase_C"/>
</dbReference>
<dbReference type="GeneID" id="89937455"/>
<proteinExistence type="inferred from homology"/>
<dbReference type="PRINTS" id="PR00092">
    <property type="entry name" value="TYROSINASE"/>
</dbReference>
<dbReference type="Gene3D" id="1.10.1280.10">
    <property type="entry name" value="Di-copper center containing domain from catechol oxidase"/>
    <property type="match status" value="1"/>
</dbReference>
<accession>A0AAN6TNB8</accession>
<comment type="similarity">
    <text evidence="2">Belongs to the tyrosinase family.</text>
</comment>
<dbReference type="EC" id="1.14.18.1" evidence="3"/>
<comment type="cofactor">
    <cofactor evidence="1">
        <name>Cu(2+)</name>
        <dbReference type="ChEBI" id="CHEBI:29036"/>
    </cofactor>
</comment>
<gene>
    <name evidence="13" type="ORF">N656DRAFT_764404</name>
</gene>
<dbReference type="RefSeq" id="XP_064674685.1">
    <property type="nucleotide sequence ID" value="XM_064813330.1"/>
</dbReference>
<dbReference type="Proteomes" id="UP001302812">
    <property type="component" value="Unassembled WGS sequence"/>
</dbReference>
<sequence length="667" mass="75869">MGNEGDTYVIKGIKAGVTDTTVPLRLEADSWYPGKTLEHLIQNSLFIWALKIFQERDPTGKLSFFQIAGIHGYPYQPWDEEDYTAATGGMGYCTHDSLLFPCWHRPYAYASLREVISQVPESKREQWKSAAGTWRFPYWDWAQKKTRPDKADPQKDTLVYDIPLIAKKSQIQVIDYKKADIAYVVTIDNPMYRFNMPGKAQMGSFGINDVRHINAENRLFTVPKTDVSSSSPSAAAHPAGRDSNPRRDQSPHPWYNHNADGVPLAEMVYRLYEPDYMTSFAQFATTRVPKGEKRDPKAYLNLEFLHNNIHNWTGGFGTFMGHMTEVPVAGFDPIFFMHHCNIDRQFAIWQALNENNPNNWFDHLEEPYDDDGTWNISPQTIVTLQTPLAPFHKNRQGDCFVSDDIRNWMSLGYSYPELQPWLDKYKTAGQFDEAKYMEDIRNQLKTLYQTSMSPSVSGWFDDSLKSDIIVNVQYDRFAFDGLPYTIYFFLGEKDTFDTFSGPPHKQPQHVGFVYTFSNPAFGVRAGGGGCKKCLVKSREGTLSRAQIPLTATLVARSRTKTWANAEAGEGPLEGIHALANLEKHEVGKYLEKFLHWRVKSASGADIEIPDEEPFVEVTVHYRGARFDDHESDAEYVPLERATQAKQGGYMYKGSSAGATESLSLPMR</sequence>
<protein>
    <recommendedName>
        <fullName evidence="3">tyrosinase</fullName>
        <ecNumber evidence="3">1.14.18.1</ecNumber>
    </recommendedName>
</protein>
<dbReference type="GO" id="GO:0004503">
    <property type="term" value="F:tyrosinase activity"/>
    <property type="evidence" value="ECO:0007669"/>
    <property type="project" value="UniProtKB-EC"/>
</dbReference>
<comment type="catalytic activity">
    <reaction evidence="10">
        <text>L-tyrosine + O2 = L-dopaquinone + H2O</text>
        <dbReference type="Rhea" id="RHEA:18117"/>
        <dbReference type="ChEBI" id="CHEBI:15377"/>
        <dbReference type="ChEBI" id="CHEBI:15379"/>
        <dbReference type="ChEBI" id="CHEBI:57924"/>
        <dbReference type="ChEBI" id="CHEBI:58315"/>
        <dbReference type="EC" id="1.14.18.1"/>
    </reaction>
</comment>
<comment type="catalytic activity">
    <reaction evidence="9">
        <text>2 L-dopa + O2 = 2 L-dopaquinone + 2 H2O</text>
        <dbReference type="Rhea" id="RHEA:34287"/>
        <dbReference type="ChEBI" id="CHEBI:15377"/>
        <dbReference type="ChEBI" id="CHEBI:15379"/>
        <dbReference type="ChEBI" id="CHEBI:57504"/>
        <dbReference type="ChEBI" id="CHEBI:57924"/>
        <dbReference type="EC" id="1.14.18.1"/>
    </reaction>
</comment>
<keyword evidence="4" id="KW-0479">Metal-binding</keyword>
<evidence type="ECO:0000256" key="7">
    <source>
        <dbReference type="ARBA" id="ARBA00023033"/>
    </source>
</evidence>
<evidence type="ECO:0000256" key="4">
    <source>
        <dbReference type="ARBA" id="ARBA00022723"/>
    </source>
</evidence>
<dbReference type="AlphaFoldDB" id="A0AAN6TNB8"/>
<name>A0AAN6TNB8_9PEZI</name>
<dbReference type="Pfam" id="PF00264">
    <property type="entry name" value="Tyrosinase"/>
    <property type="match status" value="1"/>
</dbReference>
<keyword evidence="8" id="KW-0470">Melanin biosynthesis</keyword>
<keyword evidence="7" id="KW-0503">Monooxygenase</keyword>
<organism evidence="13 14">
    <name type="scientific">Canariomyces notabilis</name>
    <dbReference type="NCBI Taxonomy" id="2074819"/>
    <lineage>
        <taxon>Eukaryota</taxon>
        <taxon>Fungi</taxon>
        <taxon>Dikarya</taxon>
        <taxon>Ascomycota</taxon>
        <taxon>Pezizomycotina</taxon>
        <taxon>Sordariomycetes</taxon>
        <taxon>Sordariomycetidae</taxon>
        <taxon>Sordariales</taxon>
        <taxon>Chaetomiaceae</taxon>
        <taxon>Canariomyces</taxon>
    </lineage>
</organism>